<keyword evidence="3" id="KW-0677">Repeat</keyword>
<comment type="similarity">
    <text evidence="1">Belongs to the transferase hexapeptide repeat family.</text>
</comment>
<proteinExistence type="inferred from homology"/>
<evidence type="ECO:0000256" key="4">
    <source>
        <dbReference type="ARBA" id="ARBA00023315"/>
    </source>
</evidence>
<dbReference type="Proteomes" id="UP000020218">
    <property type="component" value="Unassembled WGS sequence"/>
</dbReference>
<accession>A0A011MNU6</accession>
<dbReference type="SUPFAM" id="SSF51161">
    <property type="entry name" value="Trimeric LpxA-like enzymes"/>
    <property type="match status" value="1"/>
</dbReference>
<dbReference type="InterPro" id="IPR001451">
    <property type="entry name" value="Hexapep"/>
</dbReference>
<evidence type="ECO:0000313" key="6">
    <source>
        <dbReference type="Proteomes" id="UP000020218"/>
    </source>
</evidence>
<keyword evidence="6" id="KW-1185">Reference proteome</keyword>
<dbReference type="PANTHER" id="PTHR23416:SF23">
    <property type="entry name" value="ACETYLTRANSFERASE C18B11.09C-RELATED"/>
    <property type="match status" value="1"/>
</dbReference>
<name>A0A011MNU6_9PROT</name>
<evidence type="ECO:0000313" key="5">
    <source>
        <dbReference type="EMBL" id="EXI64216.1"/>
    </source>
</evidence>
<dbReference type="CDD" id="cd04647">
    <property type="entry name" value="LbH_MAT_like"/>
    <property type="match status" value="1"/>
</dbReference>
<dbReference type="EC" id="2.3.1.79" evidence="5"/>
<organism evidence="5 6">
    <name type="scientific">Candidatus Accumulibacter adjunctus</name>
    <dbReference type="NCBI Taxonomy" id="1454001"/>
    <lineage>
        <taxon>Bacteria</taxon>
        <taxon>Pseudomonadati</taxon>
        <taxon>Pseudomonadota</taxon>
        <taxon>Betaproteobacteria</taxon>
        <taxon>Candidatus Accumulibacter</taxon>
    </lineage>
</organism>
<reference evidence="5" key="1">
    <citation type="submission" date="2014-02" db="EMBL/GenBank/DDBJ databases">
        <title>Expanding our view of genomic diversity in Candidatus Accumulibacter clades.</title>
        <authorList>
            <person name="Skennerton C.T."/>
            <person name="Barr J.J."/>
            <person name="Slater F.R."/>
            <person name="Bond P.L."/>
            <person name="Tyson G.W."/>
        </authorList>
    </citation>
    <scope>NUCLEOTIDE SEQUENCE [LARGE SCALE GENOMIC DNA]</scope>
</reference>
<gene>
    <name evidence="5" type="primary">maa</name>
    <name evidence="5" type="ORF">AW08_03774</name>
</gene>
<evidence type="ECO:0000256" key="1">
    <source>
        <dbReference type="ARBA" id="ARBA00007274"/>
    </source>
</evidence>
<dbReference type="EMBL" id="JFAX01000039">
    <property type="protein sequence ID" value="EXI64216.1"/>
    <property type="molecule type" value="Genomic_DNA"/>
</dbReference>
<evidence type="ECO:0000256" key="3">
    <source>
        <dbReference type="ARBA" id="ARBA00022737"/>
    </source>
</evidence>
<dbReference type="PANTHER" id="PTHR23416">
    <property type="entry name" value="SIALIC ACID SYNTHASE-RELATED"/>
    <property type="match status" value="1"/>
</dbReference>
<dbReference type="STRING" id="1454001.AW08_03774"/>
<dbReference type="InterPro" id="IPR011004">
    <property type="entry name" value="Trimer_LpxA-like_sf"/>
</dbReference>
<comment type="caution">
    <text evidence="5">The sequence shown here is derived from an EMBL/GenBank/DDBJ whole genome shotgun (WGS) entry which is preliminary data.</text>
</comment>
<dbReference type="InterPro" id="IPR051159">
    <property type="entry name" value="Hexapeptide_acetyltransf"/>
</dbReference>
<keyword evidence="2 5" id="KW-0808">Transferase</keyword>
<evidence type="ECO:0000256" key="2">
    <source>
        <dbReference type="ARBA" id="ARBA00022679"/>
    </source>
</evidence>
<keyword evidence="4 5" id="KW-0012">Acyltransferase</keyword>
<dbReference type="AlphaFoldDB" id="A0A011MNU6"/>
<dbReference type="Gene3D" id="2.160.10.10">
    <property type="entry name" value="Hexapeptide repeat proteins"/>
    <property type="match status" value="1"/>
</dbReference>
<dbReference type="Pfam" id="PF00132">
    <property type="entry name" value="Hexapep"/>
    <property type="match status" value="1"/>
</dbReference>
<dbReference type="PROSITE" id="PS00101">
    <property type="entry name" value="HEXAPEP_TRANSFERASES"/>
    <property type="match status" value="1"/>
</dbReference>
<dbReference type="GO" id="GO:0008925">
    <property type="term" value="F:maltose O-acetyltransferase activity"/>
    <property type="evidence" value="ECO:0007669"/>
    <property type="project" value="UniProtKB-EC"/>
</dbReference>
<sequence length="190" mass="20943">MTRLLRKLISSAMHLYLSRFAVIPPETVLSRYSGIRLEDGSGKGDVQIGRNVMLLGHLVSQAGGKIILHDYVNIRYETFIGAVSRVEIGAGTIISNNVVIMDNNSHPTEPDARRAMVLSGWGTEDWRWRRSQARDIIIGENVWIGQYSRINKGVKVGKNSIIAANAVVTKDVPENSIVAGNPAKVVRLLQ</sequence>
<dbReference type="InterPro" id="IPR018357">
    <property type="entry name" value="Hexapep_transf_CS"/>
</dbReference>
<protein>
    <submittedName>
        <fullName evidence="5">Maltose O-acetyltransferase</fullName>
        <ecNumber evidence="5">2.3.1.79</ecNumber>
    </submittedName>
</protein>